<dbReference type="EMBL" id="JACKXE010000001">
    <property type="protein sequence ID" value="MBB6629355.1"/>
    <property type="molecule type" value="Genomic_DNA"/>
</dbReference>
<keyword evidence="3" id="KW-1185">Reference proteome</keyword>
<dbReference type="Proteomes" id="UP000523955">
    <property type="component" value="Unassembled WGS sequence"/>
</dbReference>
<reference evidence="2 3" key="1">
    <citation type="submission" date="2020-08" db="EMBL/GenBank/DDBJ databases">
        <authorList>
            <person name="Seo M.-J."/>
        </authorList>
    </citation>
    <scope>NUCLEOTIDE SEQUENCE [LARGE SCALE GENOMIC DNA]</scope>
    <source>
        <strain evidence="2 3">KIGAM211</strain>
    </source>
</reference>
<gene>
    <name evidence="2" type="ORF">H5V45_18655</name>
</gene>
<sequence length="301" mass="31765">MHRRLRTLGVALLRGLLPALVAALVLGLLAVSAPAQAARAVRVAEPGRAMWVWDRPDVDELVAFATAHGVDDLFVSVPDGLATSSTLDWYRSLRPATQAAGIRVQALGSETTWIDRPKAALAWQSSALSTGLFDGVHLDVEPWIHPGWDGSRKAVATAWLGLLDSLARATRLPVEADLAFWLDQVTVQGTRLDRAAIARVDAVTVLTYRHVATGPDSITGLGATALAAAAKARKPARLAVETNDLGDDAVARKQTFFGRTAAELAQVLGEVDDVEAAAGAGASTYRGIAVHDHLGWAALAD</sequence>
<dbReference type="AlphaFoldDB" id="A0A7X0VCC4"/>
<feature type="chain" id="PRO_5031429320" evidence="1">
    <location>
        <begin position="38"/>
        <end position="301"/>
    </location>
</feature>
<evidence type="ECO:0000313" key="3">
    <source>
        <dbReference type="Proteomes" id="UP000523955"/>
    </source>
</evidence>
<organism evidence="2 3">
    <name type="scientific">Nocardioides luti</name>
    <dbReference type="NCBI Taxonomy" id="2761101"/>
    <lineage>
        <taxon>Bacteria</taxon>
        <taxon>Bacillati</taxon>
        <taxon>Actinomycetota</taxon>
        <taxon>Actinomycetes</taxon>
        <taxon>Propionibacteriales</taxon>
        <taxon>Nocardioidaceae</taxon>
        <taxon>Nocardioides</taxon>
    </lineage>
</organism>
<keyword evidence="1" id="KW-0732">Signal</keyword>
<feature type="signal peptide" evidence="1">
    <location>
        <begin position="1"/>
        <end position="37"/>
    </location>
</feature>
<proteinExistence type="predicted"/>
<evidence type="ECO:0000256" key="1">
    <source>
        <dbReference type="SAM" id="SignalP"/>
    </source>
</evidence>
<protein>
    <submittedName>
        <fullName evidence="2">Uncharacterized protein</fullName>
    </submittedName>
</protein>
<evidence type="ECO:0000313" key="2">
    <source>
        <dbReference type="EMBL" id="MBB6629355.1"/>
    </source>
</evidence>
<dbReference type="RefSeq" id="WP_185254320.1">
    <property type="nucleotide sequence ID" value="NZ_JACKXE010000001.1"/>
</dbReference>
<name>A0A7X0VCC4_9ACTN</name>
<comment type="caution">
    <text evidence="2">The sequence shown here is derived from an EMBL/GenBank/DDBJ whole genome shotgun (WGS) entry which is preliminary data.</text>
</comment>
<accession>A0A7X0VCC4</accession>